<evidence type="ECO:0000313" key="3">
    <source>
        <dbReference type="Proteomes" id="UP001499854"/>
    </source>
</evidence>
<organism evidence="2 3">
    <name type="scientific">Catenulispora subtropica</name>
    <dbReference type="NCBI Taxonomy" id="450798"/>
    <lineage>
        <taxon>Bacteria</taxon>
        <taxon>Bacillati</taxon>
        <taxon>Actinomycetota</taxon>
        <taxon>Actinomycetes</taxon>
        <taxon>Catenulisporales</taxon>
        <taxon>Catenulisporaceae</taxon>
        <taxon>Catenulispora</taxon>
    </lineage>
</organism>
<reference evidence="3" key="1">
    <citation type="journal article" date="2019" name="Int. J. Syst. Evol. Microbiol.">
        <title>The Global Catalogue of Microorganisms (GCM) 10K type strain sequencing project: providing services to taxonomists for standard genome sequencing and annotation.</title>
        <authorList>
            <consortium name="The Broad Institute Genomics Platform"/>
            <consortium name="The Broad Institute Genome Sequencing Center for Infectious Disease"/>
            <person name="Wu L."/>
            <person name="Ma J."/>
        </authorList>
    </citation>
    <scope>NUCLEOTIDE SEQUENCE [LARGE SCALE GENOMIC DNA]</scope>
    <source>
        <strain evidence="3">JCM 16013</strain>
    </source>
</reference>
<dbReference type="InterPro" id="IPR014710">
    <property type="entry name" value="RmlC-like_jellyroll"/>
</dbReference>
<dbReference type="InterPro" id="IPR013096">
    <property type="entry name" value="Cupin_2"/>
</dbReference>
<comment type="caution">
    <text evidence="2">The sequence shown here is derived from an EMBL/GenBank/DDBJ whole genome shotgun (WGS) entry which is preliminary data.</text>
</comment>
<dbReference type="EMBL" id="BAAAQM010000004">
    <property type="protein sequence ID" value="GAA1956431.1"/>
    <property type="molecule type" value="Genomic_DNA"/>
</dbReference>
<evidence type="ECO:0000259" key="1">
    <source>
        <dbReference type="Pfam" id="PF07883"/>
    </source>
</evidence>
<gene>
    <name evidence="2" type="ORF">GCM10009838_10380</name>
</gene>
<accession>A0ABP5C1T2</accession>
<name>A0ABP5C1T2_9ACTN</name>
<evidence type="ECO:0000313" key="2">
    <source>
        <dbReference type="EMBL" id="GAA1956431.1"/>
    </source>
</evidence>
<dbReference type="SUPFAM" id="SSF51182">
    <property type="entry name" value="RmlC-like cupins"/>
    <property type="match status" value="1"/>
</dbReference>
<sequence length="81" mass="8391">MLAKVGDAAVKVLRMEDTPLKEESHSHDEALLVVDGTLPLLVGGESVTLSAGQMYVVPAGVAHSVPSGSRGTLVIIEVPED</sequence>
<dbReference type="Proteomes" id="UP001499854">
    <property type="component" value="Unassembled WGS sequence"/>
</dbReference>
<protein>
    <recommendedName>
        <fullName evidence="1">Cupin type-2 domain-containing protein</fullName>
    </recommendedName>
</protein>
<proteinExistence type="predicted"/>
<feature type="domain" description="Cupin type-2" evidence="1">
    <location>
        <begin position="21"/>
        <end position="78"/>
    </location>
</feature>
<dbReference type="Gene3D" id="2.60.120.10">
    <property type="entry name" value="Jelly Rolls"/>
    <property type="match status" value="1"/>
</dbReference>
<keyword evidence="3" id="KW-1185">Reference proteome</keyword>
<dbReference type="Pfam" id="PF07883">
    <property type="entry name" value="Cupin_2"/>
    <property type="match status" value="1"/>
</dbReference>
<dbReference type="InterPro" id="IPR011051">
    <property type="entry name" value="RmlC_Cupin_sf"/>
</dbReference>